<comment type="similarity">
    <text evidence="1">Belongs to the LysR transcriptional regulatory family.</text>
</comment>
<dbReference type="InterPro" id="IPR005119">
    <property type="entry name" value="LysR_subst-bd"/>
</dbReference>
<dbReference type="Proteomes" id="UP000618591">
    <property type="component" value="Unassembled WGS sequence"/>
</dbReference>
<reference evidence="7" key="1">
    <citation type="journal article" date="2019" name="Int. J. Syst. Evol. Microbiol.">
        <title>The Global Catalogue of Microorganisms (GCM) 10K type strain sequencing project: providing services to taxonomists for standard genome sequencing and annotation.</title>
        <authorList>
            <consortium name="The Broad Institute Genomics Platform"/>
            <consortium name="The Broad Institute Genome Sequencing Center for Infectious Disease"/>
            <person name="Wu L."/>
            <person name="Ma J."/>
        </authorList>
    </citation>
    <scope>NUCLEOTIDE SEQUENCE [LARGE SCALE GENOMIC DNA]</scope>
    <source>
        <strain evidence="7">CGMCC 1.10106</strain>
    </source>
</reference>
<proteinExistence type="inferred from homology"/>
<dbReference type="InterPro" id="IPR036390">
    <property type="entry name" value="WH_DNA-bd_sf"/>
</dbReference>
<dbReference type="Pfam" id="PF00126">
    <property type="entry name" value="HTH_1"/>
    <property type="match status" value="1"/>
</dbReference>
<feature type="domain" description="HTH lysR-type" evidence="5">
    <location>
        <begin position="52"/>
        <end position="109"/>
    </location>
</feature>
<comment type="caution">
    <text evidence="6">The sequence shown here is derived from an EMBL/GenBank/DDBJ whole genome shotgun (WGS) entry which is preliminary data.</text>
</comment>
<keyword evidence="4" id="KW-0804">Transcription</keyword>
<dbReference type="PANTHER" id="PTHR30537:SF26">
    <property type="entry name" value="GLYCINE CLEAVAGE SYSTEM TRANSCRIPTIONAL ACTIVATOR"/>
    <property type="match status" value="1"/>
</dbReference>
<evidence type="ECO:0000256" key="2">
    <source>
        <dbReference type="ARBA" id="ARBA00023015"/>
    </source>
</evidence>
<dbReference type="Gene3D" id="1.10.10.10">
    <property type="entry name" value="Winged helix-like DNA-binding domain superfamily/Winged helix DNA-binding domain"/>
    <property type="match status" value="1"/>
</dbReference>
<organism evidence="6 7">
    <name type="scientific">Sphingomonas psychrolutea</name>
    <dbReference type="NCBI Taxonomy" id="1259676"/>
    <lineage>
        <taxon>Bacteria</taxon>
        <taxon>Pseudomonadati</taxon>
        <taxon>Pseudomonadota</taxon>
        <taxon>Alphaproteobacteria</taxon>
        <taxon>Sphingomonadales</taxon>
        <taxon>Sphingomonadaceae</taxon>
        <taxon>Sphingomonas</taxon>
    </lineage>
</organism>
<dbReference type="PRINTS" id="PR00039">
    <property type="entry name" value="HTHLYSR"/>
</dbReference>
<evidence type="ECO:0000256" key="1">
    <source>
        <dbReference type="ARBA" id="ARBA00009437"/>
    </source>
</evidence>
<evidence type="ECO:0000256" key="3">
    <source>
        <dbReference type="ARBA" id="ARBA00023125"/>
    </source>
</evidence>
<dbReference type="PROSITE" id="PS50931">
    <property type="entry name" value="HTH_LYSR"/>
    <property type="match status" value="1"/>
</dbReference>
<evidence type="ECO:0000313" key="7">
    <source>
        <dbReference type="Proteomes" id="UP000618591"/>
    </source>
</evidence>
<evidence type="ECO:0000256" key="4">
    <source>
        <dbReference type="ARBA" id="ARBA00023163"/>
    </source>
</evidence>
<keyword evidence="7" id="KW-1185">Reference proteome</keyword>
<dbReference type="SUPFAM" id="SSF46785">
    <property type="entry name" value="Winged helix' DNA-binding domain"/>
    <property type="match status" value="1"/>
</dbReference>
<keyword evidence="2" id="KW-0805">Transcription regulation</keyword>
<evidence type="ECO:0000259" key="5">
    <source>
        <dbReference type="PROSITE" id="PS50931"/>
    </source>
</evidence>
<dbReference type="PANTHER" id="PTHR30537">
    <property type="entry name" value="HTH-TYPE TRANSCRIPTIONAL REGULATOR"/>
    <property type="match status" value="1"/>
</dbReference>
<dbReference type="Gene3D" id="3.40.190.10">
    <property type="entry name" value="Periplasmic binding protein-like II"/>
    <property type="match status" value="2"/>
</dbReference>
<dbReference type="EMBL" id="BMDW01000019">
    <property type="protein sequence ID" value="GGA55967.1"/>
    <property type="molecule type" value="Genomic_DNA"/>
</dbReference>
<dbReference type="RefSeq" id="WP_188448546.1">
    <property type="nucleotide sequence ID" value="NZ_BMDW01000019.1"/>
</dbReference>
<dbReference type="InterPro" id="IPR058163">
    <property type="entry name" value="LysR-type_TF_proteobact-type"/>
</dbReference>
<accession>A0ABQ1H2E7</accession>
<dbReference type="Pfam" id="PF03466">
    <property type="entry name" value="LysR_substrate"/>
    <property type="match status" value="1"/>
</dbReference>
<name>A0ABQ1H2E7_9SPHN</name>
<dbReference type="InterPro" id="IPR000847">
    <property type="entry name" value="LysR_HTH_N"/>
</dbReference>
<sequence>MATCKNLKGAGQRGAWRCICPKNALGIEFGHNVRAPEGISIARTSPVNRRWLPLNALRAFDAVGQRLSFTAGAQALNVSQSAVSRHVISLEELLGHKLFDRSGQTLVLTAAGKALLPEVSKSFDRLEQTMNAICANPNANRPIRIHIPPTLLQQVVMPMIQAFRAEHPEIRIDISSSGAVGLPSNETDMAIVFDRPNIDDRVTDLLWMVRVAPVSSPQTAARHAGKSLEAFLADNDLLHVKLEDQPRGLLWSTYANQCRIALDADRGLAFDSNALAVRYAMHSDGVALADIDMFAAEIAAGGLVVPYDTVINDGFGYYLKLRADDLADPTISLVRSWLIAHFAARQGGPADAA</sequence>
<evidence type="ECO:0000313" key="6">
    <source>
        <dbReference type="EMBL" id="GGA55967.1"/>
    </source>
</evidence>
<dbReference type="InterPro" id="IPR036388">
    <property type="entry name" value="WH-like_DNA-bd_sf"/>
</dbReference>
<keyword evidence="3" id="KW-0238">DNA-binding</keyword>
<dbReference type="SUPFAM" id="SSF53850">
    <property type="entry name" value="Periplasmic binding protein-like II"/>
    <property type="match status" value="1"/>
</dbReference>
<protein>
    <submittedName>
        <fullName evidence="6">Transcriptional regulator GcvA</fullName>
    </submittedName>
</protein>
<gene>
    <name evidence="6" type="primary">gcvA</name>
    <name evidence="6" type="ORF">GCM10011395_27990</name>
</gene>